<evidence type="ECO:0000313" key="8">
    <source>
        <dbReference type="EMBL" id="ABQ27505.1"/>
    </source>
</evidence>
<evidence type="ECO:0000256" key="4">
    <source>
        <dbReference type="ARBA" id="ARBA00022989"/>
    </source>
</evidence>
<dbReference type="InterPro" id="IPR015414">
    <property type="entry name" value="TMEM64"/>
</dbReference>
<reference evidence="8 9" key="1">
    <citation type="submission" date="2007-05" db="EMBL/GenBank/DDBJ databases">
        <title>Complete sequence of Geobacter uraniireducens Rf4.</title>
        <authorList>
            <consortium name="US DOE Joint Genome Institute"/>
            <person name="Copeland A."/>
            <person name="Lucas S."/>
            <person name="Lapidus A."/>
            <person name="Barry K."/>
            <person name="Detter J.C."/>
            <person name="Glavina del Rio T."/>
            <person name="Hammon N."/>
            <person name="Israni S."/>
            <person name="Dalin E."/>
            <person name="Tice H."/>
            <person name="Pitluck S."/>
            <person name="Chertkov O."/>
            <person name="Brettin T."/>
            <person name="Bruce D."/>
            <person name="Han C."/>
            <person name="Schmutz J."/>
            <person name="Larimer F."/>
            <person name="Land M."/>
            <person name="Hauser L."/>
            <person name="Kyrpides N."/>
            <person name="Mikhailova N."/>
            <person name="Shelobolina E."/>
            <person name="Aklujkar M."/>
            <person name="Lovley D."/>
            <person name="Richardson P."/>
        </authorList>
    </citation>
    <scope>NUCLEOTIDE SEQUENCE [LARGE SCALE GENOMIC DNA]</scope>
    <source>
        <strain evidence="8 9">Rf4</strain>
    </source>
</reference>
<dbReference type="EMBL" id="CP000698">
    <property type="protein sequence ID" value="ABQ27505.1"/>
    <property type="molecule type" value="Genomic_DNA"/>
</dbReference>
<dbReference type="KEGG" id="gur:Gura_3348"/>
<comment type="subcellular location">
    <subcellularLocation>
        <location evidence="1 6">Cell membrane</location>
        <topology evidence="1 6">Multi-pass membrane protein</topology>
    </subcellularLocation>
</comment>
<dbReference type="PANTHER" id="PTHR12677">
    <property type="entry name" value="GOLGI APPARATUS MEMBRANE PROTEIN TVP38-RELATED"/>
    <property type="match status" value="1"/>
</dbReference>
<evidence type="ECO:0000256" key="6">
    <source>
        <dbReference type="RuleBase" id="RU366058"/>
    </source>
</evidence>
<accession>A5G6T7</accession>
<organism evidence="8 9">
    <name type="scientific">Geotalea uraniireducens (strain Rf4)</name>
    <name type="common">Geobacter uraniireducens</name>
    <dbReference type="NCBI Taxonomy" id="351605"/>
    <lineage>
        <taxon>Bacteria</taxon>
        <taxon>Pseudomonadati</taxon>
        <taxon>Thermodesulfobacteriota</taxon>
        <taxon>Desulfuromonadia</taxon>
        <taxon>Geobacterales</taxon>
        <taxon>Geobacteraceae</taxon>
        <taxon>Geotalea</taxon>
    </lineage>
</organism>
<keyword evidence="2 6" id="KW-1003">Cell membrane</keyword>
<name>A5G6T7_GEOUR</name>
<comment type="similarity">
    <text evidence="6">Belongs to the TVP38/TMEM64 family.</text>
</comment>
<evidence type="ECO:0000256" key="5">
    <source>
        <dbReference type="ARBA" id="ARBA00023136"/>
    </source>
</evidence>
<dbReference type="GO" id="GO:0005886">
    <property type="term" value="C:plasma membrane"/>
    <property type="evidence" value="ECO:0007669"/>
    <property type="project" value="UniProtKB-SubCell"/>
</dbReference>
<evidence type="ECO:0000256" key="3">
    <source>
        <dbReference type="ARBA" id="ARBA00022692"/>
    </source>
</evidence>
<evidence type="ECO:0000313" key="9">
    <source>
        <dbReference type="Proteomes" id="UP000006695"/>
    </source>
</evidence>
<feature type="transmembrane region" description="Helical" evidence="6">
    <location>
        <begin position="188"/>
        <end position="207"/>
    </location>
</feature>
<proteinExistence type="inferred from homology"/>
<keyword evidence="9" id="KW-1185">Reference proteome</keyword>
<dbReference type="AlphaFoldDB" id="A5G6T7"/>
<sequence length="233" mass="25514">MRTRQALKFLSIAILAVLFLFIAKSAGFQDQFSQKAILDQLKRMGSFAPIGFMAVMALTVASPLPSLPLDIAAGIFFGPYLGTLYSAVGALGGSIISFTIARLLGRSLIERFLRGHINFCTACSNRMLTGVVFFTRLIPVVSFDMVSYGAGMTKMSLSRFSLATFFGMLPLTFVYNNFGAALVVNGRLAVVVGIVMVLLFFLMPVWVERHAPDSLRGLFRHPQNGKGKHNRMT</sequence>
<keyword evidence="5 6" id="KW-0472">Membrane</keyword>
<evidence type="ECO:0000256" key="2">
    <source>
        <dbReference type="ARBA" id="ARBA00022475"/>
    </source>
</evidence>
<dbReference type="Pfam" id="PF09335">
    <property type="entry name" value="VTT_dom"/>
    <property type="match status" value="1"/>
</dbReference>
<keyword evidence="4 6" id="KW-1133">Transmembrane helix</keyword>
<protein>
    <recommendedName>
        <fullName evidence="6">TVP38/TMEM64 family membrane protein</fullName>
    </recommendedName>
</protein>
<dbReference type="STRING" id="351605.Gura_3348"/>
<dbReference type="PANTHER" id="PTHR12677:SF59">
    <property type="entry name" value="GOLGI APPARATUS MEMBRANE PROTEIN TVP38-RELATED"/>
    <property type="match status" value="1"/>
</dbReference>
<feature type="transmembrane region" description="Helical" evidence="6">
    <location>
        <begin position="6"/>
        <end position="23"/>
    </location>
</feature>
<dbReference type="RefSeq" id="WP_011940166.1">
    <property type="nucleotide sequence ID" value="NC_009483.1"/>
</dbReference>
<gene>
    <name evidence="8" type="ordered locus">Gura_3348</name>
</gene>
<dbReference type="HOGENOM" id="CLU_038944_8_1_7"/>
<feature type="transmembrane region" description="Helical" evidence="6">
    <location>
        <begin position="84"/>
        <end position="104"/>
    </location>
</feature>
<evidence type="ECO:0000259" key="7">
    <source>
        <dbReference type="Pfam" id="PF09335"/>
    </source>
</evidence>
<feature type="transmembrane region" description="Helical" evidence="6">
    <location>
        <begin position="162"/>
        <end position="182"/>
    </location>
</feature>
<evidence type="ECO:0000256" key="1">
    <source>
        <dbReference type="ARBA" id="ARBA00004651"/>
    </source>
</evidence>
<dbReference type="Proteomes" id="UP000006695">
    <property type="component" value="Chromosome"/>
</dbReference>
<keyword evidence="3 6" id="KW-0812">Transmembrane</keyword>
<dbReference type="InterPro" id="IPR032816">
    <property type="entry name" value="VTT_dom"/>
</dbReference>
<dbReference type="OrthoDB" id="9779114at2"/>
<feature type="domain" description="VTT" evidence="7">
    <location>
        <begin position="64"/>
        <end position="180"/>
    </location>
</feature>
<feature type="transmembrane region" description="Helical" evidence="6">
    <location>
        <begin position="44"/>
        <end position="64"/>
    </location>
</feature>